<dbReference type="Pfam" id="PF01614">
    <property type="entry name" value="IclR_C"/>
    <property type="match status" value="1"/>
</dbReference>
<dbReference type="GO" id="GO:0003700">
    <property type="term" value="F:DNA-binding transcription factor activity"/>
    <property type="evidence" value="ECO:0007669"/>
    <property type="project" value="TreeGrafter"/>
</dbReference>
<dbReference type="Gene3D" id="1.10.10.10">
    <property type="entry name" value="Winged helix-like DNA-binding domain superfamily/Winged helix DNA-binding domain"/>
    <property type="match status" value="1"/>
</dbReference>
<dbReference type="InterPro" id="IPR036390">
    <property type="entry name" value="WH_DNA-bd_sf"/>
</dbReference>
<reference evidence="6" key="1">
    <citation type="submission" date="2024-07" db="EMBL/GenBank/DDBJ databases">
        <authorList>
            <person name="Yu S.T."/>
        </authorList>
    </citation>
    <scope>NUCLEOTIDE SEQUENCE</scope>
    <source>
        <strain evidence="6">R21</strain>
    </source>
</reference>
<protein>
    <submittedName>
        <fullName evidence="6">IclR family transcriptional regulator</fullName>
    </submittedName>
</protein>
<dbReference type="PANTHER" id="PTHR30136">
    <property type="entry name" value="HELIX-TURN-HELIX TRANSCRIPTIONAL REGULATOR, ICLR FAMILY"/>
    <property type="match status" value="1"/>
</dbReference>
<gene>
    <name evidence="6" type="ORF">AB5J56_06040</name>
</gene>
<dbReference type="InterPro" id="IPR029016">
    <property type="entry name" value="GAF-like_dom_sf"/>
</dbReference>
<feature type="domain" description="IclR-ED" evidence="5">
    <location>
        <begin position="71"/>
        <end position="236"/>
    </location>
</feature>
<evidence type="ECO:0000259" key="4">
    <source>
        <dbReference type="PROSITE" id="PS51077"/>
    </source>
</evidence>
<dbReference type="Pfam" id="PF09339">
    <property type="entry name" value="HTH_IclR"/>
    <property type="match status" value="1"/>
</dbReference>
<dbReference type="InterPro" id="IPR014757">
    <property type="entry name" value="Tscrpt_reg_IclR_C"/>
</dbReference>
<dbReference type="GO" id="GO:0003677">
    <property type="term" value="F:DNA binding"/>
    <property type="evidence" value="ECO:0007669"/>
    <property type="project" value="UniProtKB-KW"/>
</dbReference>
<dbReference type="InterPro" id="IPR050707">
    <property type="entry name" value="HTH_MetabolicPath_Reg"/>
</dbReference>
<dbReference type="Gene3D" id="3.30.450.40">
    <property type="match status" value="2"/>
</dbReference>
<dbReference type="InterPro" id="IPR036388">
    <property type="entry name" value="WH-like_DNA-bd_sf"/>
</dbReference>
<dbReference type="RefSeq" id="WP_369230792.1">
    <property type="nucleotide sequence ID" value="NZ_CP163435.1"/>
</dbReference>
<dbReference type="SUPFAM" id="SSF55781">
    <property type="entry name" value="GAF domain-like"/>
    <property type="match status" value="1"/>
</dbReference>
<feature type="domain" description="HTH iclR-type" evidence="4">
    <location>
        <begin position="11"/>
        <end position="70"/>
    </location>
</feature>
<accession>A0AB39NZX4</accession>
<dbReference type="PANTHER" id="PTHR30136:SF24">
    <property type="entry name" value="HTH-TYPE TRANSCRIPTIONAL REPRESSOR ALLR"/>
    <property type="match status" value="1"/>
</dbReference>
<dbReference type="InterPro" id="IPR005471">
    <property type="entry name" value="Tscrpt_reg_IclR_N"/>
</dbReference>
<evidence type="ECO:0000256" key="3">
    <source>
        <dbReference type="ARBA" id="ARBA00023163"/>
    </source>
</evidence>
<keyword evidence="3" id="KW-0804">Transcription</keyword>
<organism evidence="6">
    <name type="scientific">Streptomyces sp. R21</name>
    <dbReference type="NCBI Taxonomy" id="3238627"/>
    <lineage>
        <taxon>Bacteria</taxon>
        <taxon>Bacillati</taxon>
        <taxon>Actinomycetota</taxon>
        <taxon>Actinomycetes</taxon>
        <taxon>Kitasatosporales</taxon>
        <taxon>Streptomycetaceae</taxon>
        <taxon>Streptomyces</taxon>
    </lineage>
</organism>
<evidence type="ECO:0000256" key="2">
    <source>
        <dbReference type="ARBA" id="ARBA00023125"/>
    </source>
</evidence>
<name>A0AB39NZX4_9ACTN</name>
<evidence type="ECO:0000313" key="6">
    <source>
        <dbReference type="EMBL" id="XDQ24285.1"/>
    </source>
</evidence>
<evidence type="ECO:0000259" key="5">
    <source>
        <dbReference type="PROSITE" id="PS51078"/>
    </source>
</evidence>
<evidence type="ECO:0000256" key="1">
    <source>
        <dbReference type="ARBA" id="ARBA00023015"/>
    </source>
</evidence>
<proteinExistence type="predicted"/>
<sequence length="236" mass="24273">MRTSNSPGAGRGVLEGAFALLDAVEQVGQARLTTLAAAAGLPKTTARRLLEQLVELGAVERSGAVFRVGPRIFRLGASWQPSPGLLAAARRPVRELARATGATVGLFVLEEGRTMAAATAPGELEAVMPVRSGMTFPWNTAAGKVLVAGACGSGAGPGLPVLESTGSWSQEAARIRDAGFAVDHGDVVDGVRCVAAPVTDRRGAVVAALCAMTDDSASLRRLTDAVLRARDQLSPH</sequence>
<keyword evidence="1" id="KW-0805">Transcription regulation</keyword>
<dbReference type="PROSITE" id="PS51077">
    <property type="entry name" value="HTH_ICLR"/>
    <property type="match status" value="1"/>
</dbReference>
<dbReference type="EMBL" id="CP163435">
    <property type="protein sequence ID" value="XDQ24285.1"/>
    <property type="molecule type" value="Genomic_DNA"/>
</dbReference>
<dbReference type="SMART" id="SM00346">
    <property type="entry name" value="HTH_ICLR"/>
    <property type="match status" value="1"/>
</dbReference>
<dbReference type="SUPFAM" id="SSF46785">
    <property type="entry name" value="Winged helix' DNA-binding domain"/>
    <property type="match status" value="1"/>
</dbReference>
<dbReference type="AlphaFoldDB" id="A0AB39NZX4"/>
<dbReference type="GO" id="GO:0045892">
    <property type="term" value="P:negative regulation of DNA-templated transcription"/>
    <property type="evidence" value="ECO:0007669"/>
    <property type="project" value="TreeGrafter"/>
</dbReference>
<dbReference type="PROSITE" id="PS51078">
    <property type="entry name" value="ICLR_ED"/>
    <property type="match status" value="1"/>
</dbReference>
<keyword evidence="2" id="KW-0238">DNA-binding</keyword>